<dbReference type="InterPro" id="IPR011990">
    <property type="entry name" value="TPR-like_helical_dom_sf"/>
</dbReference>
<evidence type="ECO:0000256" key="3">
    <source>
        <dbReference type="PROSITE-ProRule" id="PRU00339"/>
    </source>
</evidence>
<dbReference type="Pfam" id="PF14559">
    <property type="entry name" value="TPR_19"/>
    <property type="match status" value="1"/>
</dbReference>
<dbReference type="InterPro" id="IPR019734">
    <property type="entry name" value="TPR_rpt"/>
</dbReference>
<dbReference type="PANTHER" id="PTHR44858">
    <property type="entry name" value="TETRATRICOPEPTIDE REPEAT PROTEIN 6"/>
    <property type="match status" value="1"/>
</dbReference>
<dbReference type="Proteomes" id="UP000008206">
    <property type="component" value="Chromosome"/>
</dbReference>
<dbReference type="HOGENOM" id="CLU_005774_2_0_3"/>
<dbReference type="EMBL" id="CP002198">
    <property type="protein sequence ID" value="ADN12259.1"/>
    <property type="molecule type" value="Genomic_DNA"/>
</dbReference>
<dbReference type="InterPro" id="IPR009003">
    <property type="entry name" value="Peptidase_S1_PA"/>
</dbReference>
<keyword evidence="5" id="KW-1185">Reference proteome</keyword>
<name>E0UJL5_GLOV7</name>
<dbReference type="eggNOG" id="COG0265">
    <property type="taxonomic scope" value="Bacteria"/>
</dbReference>
<feature type="repeat" description="TPR" evidence="3">
    <location>
        <begin position="689"/>
        <end position="722"/>
    </location>
</feature>
<feature type="repeat" description="TPR" evidence="3">
    <location>
        <begin position="757"/>
        <end position="790"/>
    </location>
</feature>
<dbReference type="GO" id="GO:0046813">
    <property type="term" value="P:receptor-mediated virion attachment to host cell"/>
    <property type="evidence" value="ECO:0007669"/>
    <property type="project" value="TreeGrafter"/>
</dbReference>
<dbReference type="Gene3D" id="2.40.10.10">
    <property type="entry name" value="Trypsin-like serine proteases"/>
    <property type="match status" value="2"/>
</dbReference>
<dbReference type="Pfam" id="PF13432">
    <property type="entry name" value="TPR_16"/>
    <property type="match status" value="1"/>
</dbReference>
<feature type="repeat" description="TPR" evidence="3">
    <location>
        <begin position="518"/>
        <end position="551"/>
    </location>
</feature>
<feature type="repeat" description="TPR" evidence="3">
    <location>
        <begin position="655"/>
        <end position="688"/>
    </location>
</feature>
<dbReference type="SUPFAM" id="SSF50494">
    <property type="entry name" value="Trypsin-like serine proteases"/>
    <property type="match status" value="2"/>
</dbReference>
<dbReference type="OrthoDB" id="9815040at2"/>
<proteinExistence type="predicted"/>
<evidence type="ECO:0000256" key="2">
    <source>
        <dbReference type="ARBA" id="ARBA00022803"/>
    </source>
</evidence>
<keyword evidence="2 3" id="KW-0802">TPR repeat</keyword>
<evidence type="ECO:0000256" key="1">
    <source>
        <dbReference type="ARBA" id="ARBA00022737"/>
    </source>
</evidence>
<feature type="repeat" description="TPR" evidence="3">
    <location>
        <begin position="825"/>
        <end position="858"/>
    </location>
</feature>
<dbReference type="SMART" id="SM00028">
    <property type="entry name" value="TPR"/>
    <property type="match status" value="11"/>
</dbReference>
<dbReference type="STRING" id="497965.Cyan7822_0209"/>
<accession>E0UJL5</accession>
<evidence type="ECO:0000313" key="4">
    <source>
        <dbReference type="EMBL" id="ADN12259.1"/>
    </source>
</evidence>
<dbReference type="Pfam" id="PF00515">
    <property type="entry name" value="TPR_1"/>
    <property type="match status" value="1"/>
</dbReference>
<protein>
    <submittedName>
        <fullName evidence="4">Peptidase S1 and S6 chymotrypsin/Hap</fullName>
    </submittedName>
</protein>
<organism evidence="4 5">
    <name type="scientific">Gloeothece verrucosa (strain PCC 7822)</name>
    <name type="common">Cyanothece sp. (strain PCC 7822)</name>
    <dbReference type="NCBI Taxonomy" id="497965"/>
    <lineage>
        <taxon>Bacteria</taxon>
        <taxon>Bacillati</taxon>
        <taxon>Cyanobacteriota</taxon>
        <taxon>Cyanophyceae</taxon>
        <taxon>Oscillatoriophycideae</taxon>
        <taxon>Chroococcales</taxon>
        <taxon>Aphanothecaceae</taxon>
        <taxon>Gloeothece</taxon>
        <taxon>Gloeothece verrucosa</taxon>
    </lineage>
</organism>
<feature type="repeat" description="TPR" evidence="3">
    <location>
        <begin position="723"/>
        <end position="756"/>
    </location>
</feature>
<dbReference type="PROSITE" id="PS50293">
    <property type="entry name" value="TPR_REGION"/>
    <property type="match status" value="5"/>
</dbReference>
<dbReference type="SUPFAM" id="SSF48439">
    <property type="entry name" value="Protein prenylyltransferase"/>
    <property type="match status" value="1"/>
</dbReference>
<dbReference type="Gene3D" id="2.40.10.120">
    <property type="match status" value="1"/>
</dbReference>
<feature type="repeat" description="TPR" evidence="3">
    <location>
        <begin position="791"/>
        <end position="824"/>
    </location>
</feature>
<dbReference type="AlphaFoldDB" id="E0UJL5"/>
<dbReference type="Gene3D" id="1.25.40.10">
    <property type="entry name" value="Tetratricopeptide repeat domain"/>
    <property type="match status" value="4"/>
</dbReference>
<dbReference type="KEGG" id="cyj:Cyan7822_0209"/>
<dbReference type="Pfam" id="PF13414">
    <property type="entry name" value="TPR_11"/>
    <property type="match status" value="2"/>
</dbReference>
<dbReference type="RefSeq" id="WP_013320369.1">
    <property type="nucleotide sequence ID" value="NC_014501.1"/>
</dbReference>
<dbReference type="InterPro" id="IPR043504">
    <property type="entry name" value="Peptidase_S1_PA_chymotrypsin"/>
</dbReference>
<dbReference type="GO" id="GO:0009279">
    <property type="term" value="C:cell outer membrane"/>
    <property type="evidence" value="ECO:0007669"/>
    <property type="project" value="TreeGrafter"/>
</dbReference>
<evidence type="ECO:0000313" key="5">
    <source>
        <dbReference type="Proteomes" id="UP000008206"/>
    </source>
</evidence>
<dbReference type="PANTHER" id="PTHR44858:SF1">
    <property type="entry name" value="UDP-N-ACETYLGLUCOSAMINE--PEPTIDE N-ACETYLGLUCOSAMINYLTRANSFERASE SPINDLY-RELATED"/>
    <property type="match status" value="1"/>
</dbReference>
<dbReference type="Pfam" id="PF13365">
    <property type="entry name" value="Trypsin_2"/>
    <property type="match status" value="2"/>
</dbReference>
<gene>
    <name evidence="4" type="ordered locus">Cyan7822_0209</name>
</gene>
<keyword evidence="1" id="KW-0677">Repeat</keyword>
<feature type="repeat" description="TPR" evidence="3">
    <location>
        <begin position="859"/>
        <end position="892"/>
    </location>
</feature>
<reference evidence="5" key="1">
    <citation type="journal article" date="2011" name="MBio">
        <title>Novel metabolic attributes of the genus Cyanothece, comprising a group of unicellular nitrogen-fixing Cyanobacteria.</title>
        <authorList>
            <person name="Bandyopadhyay A."/>
            <person name="Elvitigala T."/>
            <person name="Welsh E."/>
            <person name="Stockel J."/>
            <person name="Liberton M."/>
            <person name="Min H."/>
            <person name="Sherman L.A."/>
            <person name="Pakrasi H.B."/>
        </authorList>
    </citation>
    <scope>NUCLEOTIDE SEQUENCE [LARGE SCALE GENOMIC DNA]</scope>
    <source>
        <strain evidence="5">PCC 7822</strain>
    </source>
</reference>
<dbReference type="PROSITE" id="PS50005">
    <property type="entry name" value="TPR"/>
    <property type="match status" value="8"/>
</dbReference>
<dbReference type="SUPFAM" id="SSF81901">
    <property type="entry name" value="HCP-like"/>
    <property type="match status" value="1"/>
</dbReference>
<sequence>MNFLTKPIKLPLIATLTGLILLPTPVVLALTPIAEMRGKIAQLSSESLQKIAQEITVQVLVKDTRGTGFIVAKKDNTYTVVTNAHVVSRGQPYRIQTSDGQIYQATLKTQGDSFKGYDLAVLEFQSSKNYPVAAIDNSGNLKNNQEVFAVGFPVESNQLTVIKGNIALVSEKPLAGGYQIGFNAQTLQGMSGGALLNTEGKVIGVIGMGNLAILDRAYTYKDGTTPDEAIVTQMRQLSFAVPIANLADMEDNKAANYSGKVAEIDKIAQQVTVRIDSLKSGNGSGVIIAKEGNTYSVLTAAHVVQNPDNYQVITPDAKGYPITTNAIQIIEGVDLAVVQFQSQQNYQVATLGNYQISLFKFEEEDIARVFVCGFPASKTGIVKRLLSYGQFVRADLLGSLLGRDVYSFENGYNMIYTNLSYGGMSGGPVFDLSGQVIGINTASDSEYRNDESGEVVEIPLGFSLGISINTFLSLVNKTPINPASLQVKTSPPPTLTQSEQDAFYSQFILNSPPAKANSLDWLIYGLEVLRLNKPQEALKAIDKAISLKPDFDLAYYAKGLALAFTEQKFEQALVQFDKATQLNPQLEQAWRWKSISLANLDRHSESLAAIDQSIKLRPKDILLYQFRLFVLFNLENYSEALKTVTQMLALKENNPNGYFWRGLIYFQQKDYQNSLKDLSKAIEINPNYAEAYGIRGGVYRELQDYQKAITDYNKAIEIQPDWVEAYNGRGSAYIVLQEPQKAFTDFSKSLEIKQNNPDAYLGLGIFYIAQKNYEKGMDYLSKTLELKPDYAEAYVIRGKIYVGLEQYQKAITDYSKALEIQQNNAEAYAERGAAYIYLKDYPKAITDLSKAVELNSNYADAYMARGAVYLVLQEAQKAQGDLQKAAQLYQEQGNTQMYEKVQQALQNLTKTP</sequence>
<dbReference type="eggNOG" id="COG0457">
    <property type="taxonomic scope" value="Bacteria"/>
</dbReference>
<dbReference type="InterPro" id="IPR050498">
    <property type="entry name" value="Ycf3"/>
</dbReference>